<evidence type="ECO:0000259" key="3">
    <source>
        <dbReference type="PROSITE" id="PS51000"/>
    </source>
</evidence>
<accession>A0A1H4BET6</accession>
<sequence length="72" mass="8304">MNHSSSRMLNRIKSVYLYIRENGIVTTSQLAEEFGITDRTVQRDLTILEYNGLVDSPNRGKWTTTEKKVKIS</sequence>
<evidence type="ECO:0000256" key="2">
    <source>
        <dbReference type="ARBA" id="ARBA00023163"/>
    </source>
</evidence>
<dbReference type="InterPro" id="IPR036388">
    <property type="entry name" value="WH-like_DNA-bd_sf"/>
</dbReference>
<dbReference type="Pfam" id="PF08220">
    <property type="entry name" value="HTH_DeoR"/>
    <property type="match status" value="1"/>
</dbReference>
<gene>
    <name evidence="4" type="ORF">SAMN05421743_1057</name>
</gene>
<dbReference type="SMART" id="SM00420">
    <property type="entry name" value="HTH_DEOR"/>
    <property type="match status" value="1"/>
</dbReference>
<name>A0A1H4BET6_9BACI</name>
<feature type="domain" description="HTH deoR-type" evidence="3">
    <location>
        <begin position="8"/>
        <end position="63"/>
    </location>
</feature>
<keyword evidence="2" id="KW-0804">Transcription</keyword>
<protein>
    <submittedName>
        <fullName evidence="4">DeoR-like helix-turn-helix domain-containing protein</fullName>
    </submittedName>
</protein>
<keyword evidence="1" id="KW-0805">Transcription regulation</keyword>
<dbReference type="OrthoDB" id="2353732at2"/>
<dbReference type="EMBL" id="FNQR01000005">
    <property type="protein sequence ID" value="SEA46669.1"/>
    <property type="molecule type" value="Genomic_DNA"/>
</dbReference>
<dbReference type="PROSITE" id="PS51000">
    <property type="entry name" value="HTH_DEOR_2"/>
    <property type="match status" value="1"/>
</dbReference>
<reference evidence="4 5" key="1">
    <citation type="submission" date="2016-10" db="EMBL/GenBank/DDBJ databases">
        <authorList>
            <person name="de Groot N.N."/>
        </authorList>
    </citation>
    <scope>NUCLEOTIDE SEQUENCE [LARGE SCALE GENOMIC DNA]</scope>
    <source>
        <strain evidence="4 5">CCM7597</strain>
    </source>
</reference>
<keyword evidence="5" id="KW-1185">Reference proteome</keyword>
<dbReference type="Proteomes" id="UP000198584">
    <property type="component" value="Unassembled WGS sequence"/>
</dbReference>
<dbReference type="InterPro" id="IPR036390">
    <property type="entry name" value="WH_DNA-bd_sf"/>
</dbReference>
<dbReference type="STRING" id="571932.SAMN05421743_1057"/>
<dbReference type="GO" id="GO:0003700">
    <property type="term" value="F:DNA-binding transcription factor activity"/>
    <property type="evidence" value="ECO:0007669"/>
    <property type="project" value="InterPro"/>
</dbReference>
<proteinExistence type="predicted"/>
<evidence type="ECO:0000313" key="5">
    <source>
        <dbReference type="Proteomes" id="UP000198584"/>
    </source>
</evidence>
<dbReference type="InterPro" id="IPR001034">
    <property type="entry name" value="DeoR_HTH"/>
</dbReference>
<dbReference type="Gene3D" id="1.10.10.10">
    <property type="entry name" value="Winged helix-like DNA-binding domain superfamily/Winged helix DNA-binding domain"/>
    <property type="match status" value="1"/>
</dbReference>
<dbReference type="SUPFAM" id="SSF46785">
    <property type="entry name" value="Winged helix' DNA-binding domain"/>
    <property type="match status" value="1"/>
</dbReference>
<organism evidence="4 5">
    <name type="scientific">Thalassobacillus cyri</name>
    <dbReference type="NCBI Taxonomy" id="571932"/>
    <lineage>
        <taxon>Bacteria</taxon>
        <taxon>Bacillati</taxon>
        <taxon>Bacillota</taxon>
        <taxon>Bacilli</taxon>
        <taxon>Bacillales</taxon>
        <taxon>Bacillaceae</taxon>
        <taxon>Thalassobacillus</taxon>
    </lineage>
</organism>
<evidence type="ECO:0000313" key="4">
    <source>
        <dbReference type="EMBL" id="SEA46669.1"/>
    </source>
</evidence>
<dbReference type="AlphaFoldDB" id="A0A1H4BET6"/>
<evidence type="ECO:0000256" key="1">
    <source>
        <dbReference type="ARBA" id="ARBA00023015"/>
    </source>
</evidence>